<protein>
    <recommendedName>
        <fullName evidence="4">DUF983 domain-containing protein</fullName>
    </recommendedName>
</protein>
<dbReference type="Pfam" id="PF06170">
    <property type="entry name" value="DUF983"/>
    <property type="match status" value="1"/>
</dbReference>
<proteinExistence type="predicted"/>
<organism evidence="2 3">
    <name type="scientific">Coraliomargarita sinensis</name>
    <dbReference type="NCBI Taxonomy" id="2174842"/>
    <lineage>
        <taxon>Bacteria</taxon>
        <taxon>Pseudomonadati</taxon>
        <taxon>Verrucomicrobiota</taxon>
        <taxon>Opitutia</taxon>
        <taxon>Puniceicoccales</taxon>
        <taxon>Coraliomargaritaceae</taxon>
        <taxon>Coraliomargarita</taxon>
    </lineage>
</organism>
<keyword evidence="1" id="KW-1133">Transmembrane helix</keyword>
<evidence type="ECO:0000313" key="3">
    <source>
        <dbReference type="Proteomes" id="UP000247099"/>
    </source>
</evidence>
<dbReference type="EMBL" id="QHJQ01000002">
    <property type="protein sequence ID" value="PXA04973.1"/>
    <property type="molecule type" value="Genomic_DNA"/>
</dbReference>
<gene>
    <name evidence="2" type="ORF">DDZ13_03125</name>
</gene>
<dbReference type="AlphaFoldDB" id="A0A317ZL80"/>
<evidence type="ECO:0000313" key="2">
    <source>
        <dbReference type="EMBL" id="PXA04973.1"/>
    </source>
</evidence>
<comment type="caution">
    <text evidence="2">The sequence shown here is derived from an EMBL/GenBank/DDBJ whole genome shotgun (WGS) entry which is preliminary data.</text>
</comment>
<feature type="transmembrane region" description="Helical" evidence="1">
    <location>
        <begin position="71"/>
        <end position="91"/>
    </location>
</feature>
<dbReference type="Proteomes" id="UP000247099">
    <property type="component" value="Unassembled WGS sequence"/>
</dbReference>
<feature type="transmembrane region" description="Helical" evidence="1">
    <location>
        <begin position="97"/>
        <end position="115"/>
    </location>
</feature>
<name>A0A317ZL80_9BACT</name>
<dbReference type="InterPro" id="IPR009325">
    <property type="entry name" value="DUF983"/>
</dbReference>
<accession>A0A317ZL80</accession>
<keyword evidence="1" id="KW-0472">Membrane</keyword>
<sequence length="142" mass="16457">MGQLYPTHSSVTRKAMNLSNNFECFKRGMMNRCPRCGVGPITKTLFVRHESCPHCKMDFTREDGFYSGAMAINYAMVCGFYLFPMLLIWWAGWLPGWPTIILCFLGSAIMPILTYRYSQCLWLGFYCWVTAEELDEDSRSEK</sequence>
<keyword evidence="1" id="KW-0812">Transmembrane</keyword>
<evidence type="ECO:0000256" key="1">
    <source>
        <dbReference type="SAM" id="Phobius"/>
    </source>
</evidence>
<keyword evidence="3" id="KW-1185">Reference proteome</keyword>
<dbReference type="InParanoid" id="A0A317ZL80"/>
<reference evidence="2 3" key="1">
    <citation type="submission" date="2018-05" db="EMBL/GenBank/DDBJ databases">
        <title>Coraliomargarita sinensis sp. nov., isolated from a marine solar saltern.</title>
        <authorList>
            <person name="Zhou L.Y."/>
        </authorList>
    </citation>
    <scope>NUCLEOTIDE SEQUENCE [LARGE SCALE GENOMIC DNA]</scope>
    <source>
        <strain evidence="2 3">WN38</strain>
    </source>
</reference>
<evidence type="ECO:0008006" key="4">
    <source>
        <dbReference type="Google" id="ProtNLM"/>
    </source>
</evidence>